<evidence type="ECO:0000313" key="2">
    <source>
        <dbReference type="Proteomes" id="UP001167796"/>
    </source>
</evidence>
<gene>
    <name evidence="1" type="ORF">Q5H92_19305</name>
</gene>
<comment type="caution">
    <text evidence="1">The sequence shown here is derived from an EMBL/GenBank/DDBJ whole genome shotgun (WGS) entry which is preliminary data.</text>
</comment>
<proteinExistence type="predicted"/>
<accession>A0ABT9AG30</accession>
<evidence type="ECO:0000313" key="1">
    <source>
        <dbReference type="EMBL" id="MDO7848523.1"/>
    </source>
</evidence>
<organism evidence="1 2">
    <name type="scientific">Hymenobacter mellowenesis</name>
    <dbReference type="NCBI Taxonomy" id="3063995"/>
    <lineage>
        <taxon>Bacteria</taxon>
        <taxon>Pseudomonadati</taxon>
        <taxon>Bacteroidota</taxon>
        <taxon>Cytophagia</taxon>
        <taxon>Cytophagales</taxon>
        <taxon>Hymenobacteraceae</taxon>
        <taxon>Hymenobacter</taxon>
    </lineage>
</organism>
<keyword evidence="2" id="KW-1185">Reference proteome</keyword>
<protein>
    <submittedName>
        <fullName evidence="1">Uncharacterized protein</fullName>
    </submittedName>
</protein>
<dbReference type="RefSeq" id="WP_305013200.1">
    <property type="nucleotide sequence ID" value="NZ_JAUQSX010000011.1"/>
</dbReference>
<reference evidence="1" key="1">
    <citation type="submission" date="2023-07" db="EMBL/GenBank/DDBJ databases">
        <authorList>
            <person name="Kim M.K."/>
        </authorList>
    </citation>
    <scope>NUCLEOTIDE SEQUENCE</scope>
    <source>
        <strain evidence="1">M29</strain>
    </source>
</reference>
<name>A0ABT9AG30_9BACT</name>
<dbReference type="EMBL" id="JAUQSX010000011">
    <property type="protein sequence ID" value="MDO7848523.1"/>
    <property type="molecule type" value="Genomic_DNA"/>
</dbReference>
<sequence length="120" mass="13796">MYIYEMSPIDIWAGWIPLEDALAKPGKYMIMGNSTSMDIAEIIAEFLKKLDYAKHLFAEHTSWEGDGRVYVTAMPTEIDGYIVFAIKQNNNGTTFLASPIEYTHLKEWLVYSPAILERRK</sequence>
<dbReference type="Proteomes" id="UP001167796">
    <property type="component" value="Unassembled WGS sequence"/>
</dbReference>